<protein>
    <submittedName>
        <fullName evidence="3">Rhoptry neck protein RON4</fullName>
    </submittedName>
</protein>
<feature type="compositionally biased region" description="Basic residues" evidence="1">
    <location>
        <begin position="214"/>
        <end position="228"/>
    </location>
</feature>
<evidence type="ECO:0000256" key="2">
    <source>
        <dbReference type="SAM" id="SignalP"/>
    </source>
</evidence>
<evidence type="ECO:0000256" key="1">
    <source>
        <dbReference type="SAM" id="MobiDB-lite"/>
    </source>
</evidence>
<dbReference type="PROSITE" id="PS51257">
    <property type="entry name" value="PROKAR_LIPOPROTEIN"/>
    <property type="match status" value="1"/>
</dbReference>
<feature type="compositionally biased region" description="Pro residues" evidence="1">
    <location>
        <begin position="106"/>
        <end position="117"/>
    </location>
</feature>
<feature type="compositionally biased region" description="Basic residues" evidence="1">
    <location>
        <begin position="892"/>
        <end position="901"/>
    </location>
</feature>
<feature type="compositionally biased region" description="Polar residues" evidence="1">
    <location>
        <begin position="92"/>
        <end position="105"/>
    </location>
</feature>
<organism evidence="3 4">
    <name type="scientific">Toxoplasma gondii p89</name>
    <dbReference type="NCBI Taxonomy" id="943119"/>
    <lineage>
        <taxon>Eukaryota</taxon>
        <taxon>Sar</taxon>
        <taxon>Alveolata</taxon>
        <taxon>Apicomplexa</taxon>
        <taxon>Conoidasida</taxon>
        <taxon>Coccidia</taxon>
        <taxon>Eucoccidiorida</taxon>
        <taxon>Eimeriorina</taxon>
        <taxon>Sarcocystidae</taxon>
        <taxon>Toxoplasma</taxon>
    </lineage>
</organism>
<feature type="compositionally biased region" description="Polar residues" evidence="1">
    <location>
        <begin position="242"/>
        <end position="285"/>
    </location>
</feature>
<name>A0A086L1T8_TOXGO</name>
<feature type="compositionally biased region" description="Polar residues" evidence="1">
    <location>
        <begin position="66"/>
        <end position="85"/>
    </location>
</feature>
<sequence>MAIKNTLTGSGLLVLLTLACGTTVQSSPPTPAPRMYPNMNERPLSAESRLTPGIYRSELHIDLKSPQKTASQSSLAPTGDNNSKVESIIAGSDTTPRSAEGTSESPPVPQLGTPPRPAPRRSKGEGESQPPTAAPRTSRSVDTGSGSDASTEQQGESSSVVTPIPASKGIYPNLDELRRSQESNVDAGSGTSTNEGGGTSEGPQVPQPGTPPRTGRRRAKARNRKRHPTPASRESSSEDENQPPTTASRPSNGEGESQPPTAAPRTSRSVDTGSGSDASTEQQAGEQKVVTPIPASKGIYPNLDELRQTQEGEESASQPADVTWFSMSVPMGVVDRRVSRALKEQFFQFLQHLSADYPKQVQTVYEFLGWVADKLPENEEEVQMFIDALNTTEAMVGKAARWIFKAIPERERETIYSSFYQMFRDKLPKKFFETAEGMNPDVGQYFSAEEPVAVTPEIPAKSEEDSEAAETPTPLRRQANVAAQVLHPLPAKGVTRREWIPWPKMQNAISKAHGPLTRVPEWTPVTGSCALGDGYTDIDVTKATTDVLFRITLLILQQIRRKKTERGKLEDDQALVALCSAAGAFVDAWQHQQQALILEDPGTPKAHAQLIERLRNAGKYFMKSYDETTGESDHQQWKKNKAEVSKLGKSALMKSCVKYIKASGDVATRPFDSGTAKYPSRSLYGGIANTLETPFADSEAVAKAVHDYAKEHKKPEKLVGLCGALQISGYFKKCFSDAGRLSSVSFFHQHVDGASVLVRTLARERPIGRHALSQAICDPNISAQYFEGAFRLFSSTVSQEWEKENLFAQLASWTGKEMVLAPSLEEQAAVPPAQPAYETVYGDEEDRIYRIHVSGRHSSPQEVLYVGGIPSTVKPQQVHVLGPTVSDESRRMIHPVRHRSRTAPSSEAASTAAESSDEDPLPAENATAFLGVTPQEEESDAYKHTLDFDAVSPRKNKNKENRISAPLKQSDTLIEESTSKTSEL</sequence>
<feature type="compositionally biased region" description="Polar residues" evidence="1">
    <location>
        <begin position="967"/>
        <end position="984"/>
    </location>
</feature>
<feature type="region of interest" description="Disordered" evidence="1">
    <location>
        <begin position="24"/>
        <end position="301"/>
    </location>
</feature>
<dbReference type="Proteomes" id="UP000028828">
    <property type="component" value="Unassembled WGS sequence"/>
</dbReference>
<evidence type="ECO:0000313" key="3">
    <source>
        <dbReference type="EMBL" id="KFG50606.1"/>
    </source>
</evidence>
<dbReference type="OrthoDB" id="333172at2759"/>
<feature type="region of interest" description="Disordered" evidence="1">
    <location>
        <begin position="882"/>
        <end position="984"/>
    </location>
</feature>
<dbReference type="EMBL" id="AEYI02000286">
    <property type="protein sequence ID" value="KFG50606.1"/>
    <property type="molecule type" value="Genomic_DNA"/>
</dbReference>
<gene>
    <name evidence="3" type="ORF">TGP89_229010</name>
</gene>
<dbReference type="VEuPathDB" id="ToxoDB:TGP89_229010"/>
<evidence type="ECO:0000313" key="4">
    <source>
        <dbReference type="Proteomes" id="UP000028828"/>
    </source>
</evidence>
<feature type="compositionally biased region" description="Polar residues" evidence="1">
    <location>
        <begin position="129"/>
        <end position="161"/>
    </location>
</feature>
<feature type="signal peptide" evidence="2">
    <location>
        <begin position="1"/>
        <end position="21"/>
    </location>
</feature>
<feature type="chain" id="PRO_5001809703" evidence="2">
    <location>
        <begin position="22"/>
        <end position="984"/>
    </location>
</feature>
<reference evidence="3 4" key="1">
    <citation type="submission" date="2014-03" db="EMBL/GenBank/DDBJ databases">
        <authorList>
            <person name="Sibley D."/>
            <person name="Venepally P."/>
            <person name="Karamycheva S."/>
            <person name="Hadjithomas M."/>
            <person name="Khan A."/>
            <person name="Brunk B."/>
            <person name="Roos D."/>
            <person name="Caler E."/>
            <person name="Lorenzi H."/>
        </authorList>
    </citation>
    <scope>NUCLEOTIDE SEQUENCE [LARGE SCALE GENOMIC DNA]</scope>
    <source>
        <strain evidence="4">p89</strain>
    </source>
</reference>
<proteinExistence type="predicted"/>
<keyword evidence="2" id="KW-0732">Signal</keyword>
<accession>A0A086L1T8</accession>
<feature type="compositionally biased region" description="Low complexity" evidence="1">
    <location>
        <begin position="902"/>
        <end position="914"/>
    </location>
</feature>
<comment type="caution">
    <text evidence="3">The sequence shown here is derived from an EMBL/GenBank/DDBJ whole genome shotgun (WGS) entry which is preliminary data.</text>
</comment>
<dbReference type="AlphaFoldDB" id="A0A086L1T8"/>